<dbReference type="Proteomes" id="UP000243904">
    <property type="component" value="Chromosome I"/>
</dbReference>
<sequence>MAALTTSQEFLRISQMLTNLTVSIPIALITASRIDEIETRSANEPTLASLNNELRKKLKAVQGPQDHTSMAQAYEVYAEACFWLEMADRGVRLDRTPGTGQLNQKRPDFVHAHPAGHVYFEVKALEIADPSTRHNQIAYDALDSTADLDARARGPGVHFGNPVEISGPLPGTSLAERLDATIEKITNNVKGDQIHYGPTVLVVDLGRFNTMPYGPSSLLPVFFHDCPPAESCVSGELWQIGFGTPGEQLFSLPEFDGKSNLAGHQTRNGIFREYPGLMAITFVHPRWNQKSELLTLWNVGFDQSVLKNPCGLSESDIDDLLYKFSDGVNDSSNERGWYFRVIPLRP</sequence>
<accession>A0A1H2A919</accession>
<dbReference type="EMBL" id="LT629750">
    <property type="protein sequence ID" value="SDT42377.1"/>
    <property type="molecule type" value="Genomic_DNA"/>
</dbReference>
<name>A0A1H2A919_9BRAD</name>
<proteinExistence type="predicted"/>
<protein>
    <submittedName>
        <fullName evidence="1">Uncharacterized protein</fullName>
    </submittedName>
</protein>
<dbReference type="AlphaFoldDB" id="A0A1H2A919"/>
<dbReference type="RefSeq" id="WP_146689863.1">
    <property type="nucleotide sequence ID" value="NZ_LT629750.1"/>
</dbReference>
<organism evidence="1 2">
    <name type="scientific">Bradyrhizobium canariense</name>
    <dbReference type="NCBI Taxonomy" id="255045"/>
    <lineage>
        <taxon>Bacteria</taxon>
        <taxon>Pseudomonadati</taxon>
        <taxon>Pseudomonadota</taxon>
        <taxon>Alphaproteobacteria</taxon>
        <taxon>Hyphomicrobiales</taxon>
        <taxon>Nitrobacteraceae</taxon>
        <taxon>Bradyrhizobium</taxon>
    </lineage>
</organism>
<reference evidence="2" key="1">
    <citation type="submission" date="2016-10" db="EMBL/GenBank/DDBJ databases">
        <authorList>
            <person name="Varghese N."/>
            <person name="Submissions S."/>
        </authorList>
    </citation>
    <scope>NUCLEOTIDE SEQUENCE [LARGE SCALE GENOMIC DNA]</scope>
    <source>
        <strain evidence="2">GAS369</strain>
    </source>
</reference>
<evidence type="ECO:0000313" key="2">
    <source>
        <dbReference type="Proteomes" id="UP000243904"/>
    </source>
</evidence>
<gene>
    <name evidence="1" type="ORF">SAMN05444158_5976</name>
</gene>
<keyword evidence="2" id="KW-1185">Reference proteome</keyword>
<evidence type="ECO:0000313" key="1">
    <source>
        <dbReference type="EMBL" id="SDT42377.1"/>
    </source>
</evidence>